<feature type="chain" id="PRO_5018308623" evidence="1">
    <location>
        <begin position="19"/>
        <end position="54"/>
    </location>
</feature>
<evidence type="ECO:0000313" key="3">
    <source>
        <dbReference type="Proteomes" id="UP000276215"/>
    </source>
</evidence>
<protein>
    <submittedName>
        <fullName evidence="2">Uncharacterized protein</fullName>
    </submittedName>
</protein>
<accession>A0A3N4JD29</accession>
<gene>
    <name evidence="2" type="ORF">L873DRAFT_1818902</name>
</gene>
<dbReference type="AlphaFoldDB" id="A0A3N4JD29"/>
<dbReference type="EMBL" id="ML120489">
    <property type="protein sequence ID" value="RPA91724.1"/>
    <property type="molecule type" value="Genomic_DNA"/>
</dbReference>
<sequence>LFLSRSLLFLFGSRPGCAWLLTTATENSQVPHKAAPFLTFMVTCPNPENTLAKK</sequence>
<feature type="signal peptide" evidence="1">
    <location>
        <begin position="1"/>
        <end position="18"/>
    </location>
</feature>
<name>A0A3N4JD29_9PEZI</name>
<evidence type="ECO:0000256" key="1">
    <source>
        <dbReference type="SAM" id="SignalP"/>
    </source>
</evidence>
<dbReference type="Proteomes" id="UP000276215">
    <property type="component" value="Unassembled WGS sequence"/>
</dbReference>
<evidence type="ECO:0000313" key="2">
    <source>
        <dbReference type="EMBL" id="RPA91724.1"/>
    </source>
</evidence>
<keyword evidence="3" id="KW-1185">Reference proteome</keyword>
<keyword evidence="1" id="KW-0732">Signal</keyword>
<proteinExistence type="predicted"/>
<reference evidence="2 3" key="1">
    <citation type="journal article" date="2018" name="Nat. Ecol. Evol.">
        <title>Pezizomycetes genomes reveal the molecular basis of ectomycorrhizal truffle lifestyle.</title>
        <authorList>
            <person name="Murat C."/>
            <person name="Payen T."/>
            <person name="Noel B."/>
            <person name="Kuo A."/>
            <person name="Morin E."/>
            <person name="Chen J."/>
            <person name="Kohler A."/>
            <person name="Krizsan K."/>
            <person name="Balestrini R."/>
            <person name="Da Silva C."/>
            <person name="Montanini B."/>
            <person name="Hainaut M."/>
            <person name="Levati E."/>
            <person name="Barry K.W."/>
            <person name="Belfiori B."/>
            <person name="Cichocki N."/>
            <person name="Clum A."/>
            <person name="Dockter R.B."/>
            <person name="Fauchery L."/>
            <person name="Guy J."/>
            <person name="Iotti M."/>
            <person name="Le Tacon F."/>
            <person name="Lindquist E.A."/>
            <person name="Lipzen A."/>
            <person name="Malagnac F."/>
            <person name="Mello A."/>
            <person name="Molinier V."/>
            <person name="Miyauchi S."/>
            <person name="Poulain J."/>
            <person name="Riccioni C."/>
            <person name="Rubini A."/>
            <person name="Sitrit Y."/>
            <person name="Splivallo R."/>
            <person name="Traeger S."/>
            <person name="Wang M."/>
            <person name="Zifcakova L."/>
            <person name="Wipf D."/>
            <person name="Zambonelli A."/>
            <person name="Paolocci F."/>
            <person name="Nowrousian M."/>
            <person name="Ottonello S."/>
            <person name="Baldrian P."/>
            <person name="Spatafora J.W."/>
            <person name="Henrissat B."/>
            <person name="Nagy L.G."/>
            <person name="Aury J.M."/>
            <person name="Wincker P."/>
            <person name="Grigoriev I.V."/>
            <person name="Bonfante P."/>
            <person name="Martin F.M."/>
        </authorList>
    </citation>
    <scope>NUCLEOTIDE SEQUENCE [LARGE SCALE GENOMIC DNA]</scope>
    <source>
        <strain evidence="2 3">120613-1</strain>
    </source>
</reference>
<feature type="non-terminal residue" evidence="2">
    <location>
        <position position="1"/>
    </location>
</feature>
<organism evidence="2 3">
    <name type="scientific">Choiromyces venosus 120613-1</name>
    <dbReference type="NCBI Taxonomy" id="1336337"/>
    <lineage>
        <taxon>Eukaryota</taxon>
        <taxon>Fungi</taxon>
        <taxon>Dikarya</taxon>
        <taxon>Ascomycota</taxon>
        <taxon>Pezizomycotina</taxon>
        <taxon>Pezizomycetes</taxon>
        <taxon>Pezizales</taxon>
        <taxon>Tuberaceae</taxon>
        <taxon>Choiromyces</taxon>
    </lineage>
</organism>